<name>A0ABX2TJR2_9PROT</name>
<sequence length="210" mass="22883">MTSPSAAGLPGKLADVAALTSVEVAEILARAWGGRRRYVPAEPKPDHELSRLVGHDNARIIGAAMGNEEIKWPNAKAWLHLHDARRLLDEGVSIAGIAKRLGISDVRARTLLRGYGAPRAPGSRTATVAPRECPDCHPARRIADRVGLSEQWVFQLISNAHRIKGQPQMPAPTCCPTCRAPLVDVPRTKPIRGKRPVPHPDEQPDLFSPR</sequence>
<proteinExistence type="predicted"/>
<dbReference type="Proteomes" id="UP000584642">
    <property type="component" value="Unassembled WGS sequence"/>
</dbReference>
<accession>A0ABX2TJR2</accession>
<dbReference type="EMBL" id="JABFDB010000041">
    <property type="protein sequence ID" value="NYZ24508.1"/>
    <property type="molecule type" value="Genomic_DNA"/>
</dbReference>
<protein>
    <recommendedName>
        <fullName evidence="4">Helix-turn-helix domain-containing protein</fullName>
    </recommendedName>
</protein>
<organism evidence="2 3">
    <name type="scientific">Azospirillum oleiclasticum</name>
    <dbReference type="NCBI Taxonomy" id="2735135"/>
    <lineage>
        <taxon>Bacteria</taxon>
        <taxon>Pseudomonadati</taxon>
        <taxon>Pseudomonadota</taxon>
        <taxon>Alphaproteobacteria</taxon>
        <taxon>Rhodospirillales</taxon>
        <taxon>Azospirillaceae</taxon>
        <taxon>Azospirillum</taxon>
    </lineage>
</organism>
<evidence type="ECO:0000313" key="3">
    <source>
        <dbReference type="Proteomes" id="UP000584642"/>
    </source>
</evidence>
<comment type="caution">
    <text evidence="2">The sequence shown here is derived from an EMBL/GenBank/DDBJ whole genome shotgun (WGS) entry which is preliminary data.</text>
</comment>
<reference evidence="2 3" key="1">
    <citation type="submission" date="2020-05" db="EMBL/GenBank/DDBJ databases">
        <title>Azospirillum oleiclasticum sp. nov, a nitrogen-fixing and heavy crude oil-emulsifying bacterium isolated from the crude oil of Yumen Oilfield.</title>
        <authorList>
            <person name="Wu D."/>
            <person name="Cai M."/>
            <person name="Zhang X."/>
        </authorList>
    </citation>
    <scope>NUCLEOTIDE SEQUENCE [LARGE SCALE GENOMIC DNA]</scope>
    <source>
        <strain evidence="2 3">ROY-1-1-2</strain>
    </source>
</reference>
<evidence type="ECO:0000256" key="1">
    <source>
        <dbReference type="SAM" id="MobiDB-lite"/>
    </source>
</evidence>
<dbReference type="RefSeq" id="WP_180286286.1">
    <property type="nucleotide sequence ID" value="NZ_JABFDB010000041.1"/>
</dbReference>
<evidence type="ECO:0000313" key="2">
    <source>
        <dbReference type="EMBL" id="NYZ24508.1"/>
    </source>
</evidence>
<evidence type="ECO:0008006" key="4">
    <source>
        <dbReference type="Google" id="ProtNLM"/>
    </source>
</evidence>
<gene>
    <name evidence="2" type="ORF">HND93_32800</name>
</gene>
<feature type="region of interest" description="Disordered" evidence="1">
    <location>
        <begin position="186"/>
        <end position="210"/>
    </location>
</feature>
<keyword evidence="3" id="KW-1185">Reference proteome</keyword>